<dbReference type="KEGG" id="mlb:MLBr00656"/>
<proteinExistence type="predicted"/>
<organism evidence="2 3">
    <name type="scientific">Mycobacterium leprae (strain Br4923)</name>
    <dbReference type="NCBI Taxonomy" id="561304"/>
    <lineage>
        <taxon>Bacteria</taxon>
        <taxon>Bacillati</taxon>
        <taxon>Actinomycetota</taxon>
        <taxon>Actinomycetes</taxon>
        <taxon>Mycobacteriales</taxon>
        <taxon>Mycobacteriaceae</taxon>
        <taxon>Mycobacterium</taxon>
    </lineage>
</organism>
<accession>A0A0H3MPR8</accession>
<gene>
    <name evidence="2" type="ordered locus">MLBr00656</name>
</gene>
<dbReference type="HOGENOM" id="CLU_2396504_0_0_11"/>
<dbReference type="AlphaFoldDB" id="A0A0H3MPR8"/>
<protein>
    <submittedName>
        <fullName evidence="2">Uncharacterized protein</fullName>
    </submittedName>
</protein>
<reference evidence="2 3" key="1">
    <citation type="journal article" date="2009" name="Nat. Genet.">
        <title>Comparative genomic and phylogeographic analysis of Mycobacterium leprae.</title>
        <authorList>
            <person name="Monot M."/>
            <person name="Honore N."/>
            <person name="Garnier T."/>
            <person name="Zidane N."/>
            <person name="Sherafi D."/>
            <person name="Paniz-Mondolfi A."/>
            <person name="Matsuoka M."/>
            <person name="Taylor G.M."/>
            <person name="Donoghue H.D."/>
            <person name="Bouwman A."/>
            <person name="Mays S."/>
            <person name="Watson C."/>
            <person name="Lockwood D."/>
            <person name="Khamispour A."/>
            <person name="Dowlati Y."/>
            <person name="Jianping S."/>
            <person name="Rea T.H."/>
            <person name="Vera-Cabrera L."/>
            <person name="Stefani M.M."/>
            <person name="Banu S."/>
            <person name="Macdonald M."/>
            <person name="Sapkota B.R."/>
            <person name="Spencer J.S."/>
            <person name="Thomas J."/>
            <person name="Harshman K."/>
            <person name="Singh P."/>
            <person name="Busso P."/>
            <person name="Gattiker A."/>
            <person name="Rougemont J."/>
            <person name="Brennan P.J."/>
            <person name="Cole S.T."/>
        </authorList>
    </citation>
    <scope>NUCLEOTIDE SEQUENCE [LARGE SCALE GENOMIC DNA]</scope>
    <source>
        <strain evidence="3">Br4923</strain>
    </source>
</reference>
<dbReference type="EMBL" id="FM211192">
    <property type="protein sequence ID" value="CAR70750.1"/>
    <property type="molecule type" value="Genomic_DNA"/>
</dbReference>
<sequence>MTTANGVTTANRIYQIGRGEKSRWRSKLLRLTEHHDRVHKTIQQALSPIDTWSLLPHNHGYCSSDSCHTLGVDSSQPHHQKTEISQQENNRGK</sequence>
<evidence type="ECO:0000313" key="3">
    <source>
        <dbReference type="Proteomes" id="UP000006900"/>
    </source>
</evidence>
<name>A0A0H3MPR8_MYCLB</name>
<evidence type="ECO:0000313" key="2">
    <source>
        <dbReference type="EMBL" id="CAR70750.1"/>
    </source>
</evidence>
<feature type="region of interest" description="Disordered" evidence="1">
    <location>
        <begin position="66"/>
        <end position="93"/>
    </location>
</feature>
<dbReference type="Proteomes" id="UP000006900">
    <property type="component" value="Chromosome"/>
</dbReference>
<evidence type="ECO:0000256" key="1">
    <source>
        <dbReference type="SAM" id="MobiDB-lite"/>
    </source>
</evidence>